<reference evidence="1 3" key="1">
    <citation type="journal article" date="2014" name="BMC Genomics">
        <title>Genome sequence of Anopheles sinensis provides insight into genetics basis of mosquito competence for malaria parasites.</title>
        <authorList>
            <person name="Zhou D."/>
            <person name="Zhang D."/>
            <person name="Ding G."/>
            <person name="Shi L."/>
            <person name="Hou Q."/>
            <person name="Ye Y."/>
            <person name="Xu Y."/>
            <person name="Zhou H."/>
            <person name="Xiong C."/>
            <person name="Li S."/>
            <person name="Yu J."/>
            <person name="Hong S."/>
            <person name="Yu X."/>
            <person name="Zou P."/>
            <person name="Chen C."/>
            <person name="Chang X."/>
            <person name="Wang W."/>
            <person name="Lv Y."/>
            <person name="Sun Y."/>
            <person name="Ma L."/>
            <person name="Shen B."/>
            <person name="Zhu C."/>
        </authorList>
    </citation>
    <scope>NUCLEOTIDE SEQUENCE [LARGE SCALE GENOMIC DNA]</scope>
</reference>
<keyword evidence="1" id="KW-0675">Receptor</keyword>
<name>A0A084WSV7_ANOSI</name>
<gene>
    <name evidence="1" type="ORF">ZHAS_00021606</name>
</gene>
<reference evidence="2" key="2">
    <citation type="submission" date="2020-05" db="UniProtKB">
        <authorList>
            <consortium name="EnsemblMetazoa"/>
        </authorList>
    </citation>
    <scope>IDENTIFICATION</scope>
</reference>
<accession>A0A084WSV7</accession>
<dbReference type="EnsemblMetazoa" id="ASIC021606-RA">
    <property type="protein sequence ID" value="ASIC021606-PA"/>
    <property type="gene ID" value="ASIC021606"/>
</dbReference>
<evidence type="ECO:0000313" key="1">
    <source>
        <dbReference type="EMBL" id="KFB53301.1"/>
    </source>
</evidence>
<proteinExistence type="predicted"/>
<dbReference type="Proteomes" id="UP000030765">
    <property type="component" value="Unassembled WGS sequence"/>
</dbReference>
<evidence type="ECO:0000313" key="2">
    <source>
        <dbReference type="EnsemblMetazoa" id="ASIC021606-PA"/>
    </source>
</evidence>
<sequence length="155" mass="17148">MAAIVQTIHRHPLRVPINIDGKLQTLLDCRVMPHTKVARCDEFSMICCQLETVRTSVGSESGACHKAWTVSNAEKVAKSAEVWHHYPVHGGGQRFLVTRHTPDTPSVEVVMLANNGGHDSTPTSAKPSFGLSLDAIIFRRWFFRSSVARTSLQLT</sequence>
<dbReference type="AlphaFoldDB" id="A0A084WSV7"/>
<keyword evidence="3" id="KW-1185">Reference proteome</keyword>
<dbReference type="VEuPathDB" id="VectorBase:ASIC021606"/>
<protein>
    <submittedName>
        <fullName evidence="1 2">Leukocyte immunoglobulin-like receptor</fullName>
    </submittedName>
</protein>
<dbReference type="EMBL" id="KE525418">
    <property type="protein sequence ID" value="KFB53301.1"/>
    <property type="molecule type" value="Genomic_DNA"/>
</dbReference>
<dbReference type="EMBL" id="ATLV01026737">
    <property type="status" value="NOT_ANNOTATED_CDS"/>
    <property type="molecule type" value="Genomic_DNA"/>
</dbReference>
<evidence type="ECO:0000313" key="3">
    <source>
        <dbReference type="Proteomes" id="UP000030765"/>
    </source>
</evidence>
<organism evidence="1">
    <name type="scientific">Anopheles sinensis</name>
    <name type="common">Mosquito</name>
    <dbReference type="NCBI Taxonomy" id="74873"/>
    <lineage>
        <taxon>Eukaryota</taxon>
        <taxon>Metazoa</taxon>
        <taxon>Ecdysozoa</taxon>
        <taxon>Arthropoda</taxon>
        <taxon>Hexapoda</taxon>
        <taxon>Insecta</taxon>
        <taxon>Pterygota</taxon>
        <taxon>Neoptera</taxon>
        <taxon>Endopterygota</taxon>
        <taxon>Diptera</taxon>
        <taxon>Nematocera</taxon>
        <taxon>Culicoidea</taxon>
        <taxon>Culicidae</taxon>
        <taxon>Anophelinae</taxon>
        <taxon>Anopheles</taxon>
    </lineage>
</organism>